<dbReference type="CDD" id="cd19934">
    <property type="entry name" value="REC_OmpR_EcPhoP-like"/>
    <property type="match status" value="1"/>
</dbReference>
<dbReference type="SMART" id="SM00862">
    <property type="entry name" value="Trans_reg_C"/>
    <property type="match status" value="1"/>
</dbReference>
<dbReference type="PANTHER" id="PTHR48111">
    <property type="entry name" value="REGULATOR OF RPOS"/>
    <property type="match status" value="1"/>
</dbReference>
<evidence type="ECO:0000313" key="11">
    <source>
        <dbReference type="Proteomes" id="UP001147830"/>
    </source>
</evidence>
<keyword evidence="3" id="KW-0805">Transcription regulation</keyword>
<evidence type="ECO:0000259" key="8">
    <source>
        <dbReference type="PROSITE" id="PS50110"/>
    </source>
</evidence>
<dbReference type="SMART" id="SM00448">
    <property type="entry name" value="REC"/>
    <property type="match status" value="1"/>
</dbReference>
<dbReference type="PANTHER" id="PTHR48111:SF71">
    <property type="entry name" value="TRANSCRIPTIONAL REGULATORY PROTEIN PHOP"/>
    <property type="match status" value="1"/>
</dbReference>
<evidence type="ECO:0000259" key="9">
    <source>
        <dbReference type="PROSITE" id="PS51755"/>
    </source>
</evidence>
<evidence type="ECO:0000256" key="7">
    <source>
        <dbReference type="PROSITE-ProRule" id="PRU01091"/>
    </source>
</evidence>
<dbReference type="Gene3D" id="3.40.50.2300">
    <property type="match status" value="1"/>
</dbReference>
<feature type="domain" description="Response regulatory" evidence="8">
    <location>
        <begin position="2"/>
        <end position="116"/>
    </location>
</feature>
<dbReference type="InterPro" id="IPR001867">
    <property type="entry name" value="OmpR/PhoB-type_DNA-bd"/>
</dbReference>
<reference evidence="10" key="1">
    <citation type="journal article" date="2022" name="Front. Microbiol.">
        <title>Genome-based taxonomic rearrangement of Oceanobacter-related bacteria including the description of Thalassolituus hydrocarbonoclasticus sp. nov. and Thalassolituus pacificus sp. nov. and emended description of the genus Thalassolituus.</title>
        <authorList>
            <person name="Dong C."/>
            <person name="Wei L."/>
            <person name="Wang J."/>
            <person name="Lai Q."/>
            <person name="Huang Z."/>
            <person name="Shao Z."/>
        </authorList>
    </citation>
    <scope>NUCLEOTIDE SEQUENCE</scope>
    <source>
        <strain evidence="10">59MF3M-4</strain>
    </source>
</reference>
<keyword evidence="11" id="KW-1185">Reference proteome</keyword>
<keyword evidence="2" id="KW-0902">Two-component regulatory system</keyword>
<gene>
    <name evidence="10" type="ORF">NYR02_13775</name>
</gene>
<protein>
    <submittedName>
        <fullName evidence="10">Response regulator transcription factor</fullName>
    </submittedName>
</protein>
<evidence type="ECO:0000256" key="2">
    <source>
        <dbReference type="ARBA" id="ARBA00023012"/>
    </source>
</evidence>
<keyword evidence="5" id="KW-0804">Transcription</keyword>
<dbReference type="GO" id="GO:0000976">
    <property type="term" value="F:transcription cis-regulatory region binding"/>
    <property type="evidence" value="ECO:0007669"/>
    <property type="project" value="TreeGrafter"/>
</dbReference>
<dbReference type="SUPFAM" id="SSF46894">
    <property type="entry name" value="C-terminal effector domain of the bipartite response regulators"/>
    <property type="match status" value="1"/>
</dbReference>
<dbReference type="PROSITE" id="PS50110">
    <property type="entry name" value="RESPONSE_REGULATORY"/>
    <property type="match status" value="1"/>
</dbReference>
<dbReference type="EMBL" id="JAOANI010000022">
    <property type="protein sequence ID" value="MCT7360085.1"/>
    <property type="molecule type" value="Genomic_DNA"/>
</dbReference>
<dbReference type="InterPro" id="IPR036388">
    <property type="entry name" value="WH-like_DNA-bd_sf"/>
</dbReference>
<dbReference type="InterPro" id="IPR016032">
    <property type="entry name" value="Sig_transdc_resp-reg_C-effctor"/>
</dbReference>
<dbReference type="PROSITE" id="PS51755">
    <property type="entry name" value="OMPR_PHOB"/>
    <property type="match status" value="1"/>
</dbReference>
<dbReference type="InterPro" id="IPR039420">
    <property type="entry name" value="WalR-like"/>
</dbReference>
<evidence type="ECO:0000313" key="10">
    <source>
        <dbReference type="EMBL" id="MCT7360085.1"/>
    </source>
</evidence>
<dbReference type="Proteomes" id="UP001147830">
    <property type="component" value="Unassembled WGS sequence"/>
</dbReference>
<dbReference type="CDD" id="cd00383">
    <property type="entry name" value="trans_reg_C"/>
    <property type="match status" value="1"/>
</dbReference>
<dbReference type="InterPro" id="IPR011006">
    <property type="entry name" value="CheY-like_superfamily"/>
</dbReference>
<dbReference type="Gene3D" id="6.10.250.690">
    <property type="match status" value="1"/>
</dbReference>
<accession>A0A9X2WHD0</accession>
<organism evidence="10 11">
    <name type="scientific">Thalassolituus pacificus</name>
    <dbReference type="NCBI Taxonomy" id="2975440"/>
    <lineage>
        <taxon>Bacteria</taxon>
        <taxon>Pseudomonadati</taxon>
        <taxon>Pseudomonadota</taxon>
        <taxon>Gammaproteobacteria</taxon>
        <taxon>Oceanospirillales</taxon>
        <taxon>Oceanospirillaceae</taxon>
        <taxon>Thalassolituus</taxon>
    </lineage>
</organism>
<dbReference type="InterPro" id="IPR001789">
    <property type="entry name" value="Sig_transdc_resp-reg_receiver"/>
</dbReference>
<evidence type="ECO:0000256" key="6">
    <source>
        <dbReference type="PROSITE-ProRule" id="PRU00169"/>
    </source>
</evidence>
<feature type="domain" description="OmpR/PhoB-type" evidence="9">
    <location>
        <begin position="123"/>
        <end position="221"/>
    </location>
</feature>
<dbReference type="Gene3D" id="1.10.10.10">
    <property type="entry name" value="Winged helix-like DNA-binding domain superfamily/Winged helix DNA-binding domain"/>
    <property type="match status" value="1"/>
</dbReference>
<name>A0A9X2WHD0_9GAMM</name>
<evidence type="ECO:0000256" key="3">
    <source>
        <dbReference type="ARBA" id="ARBA00023015"/>
    </source>
</evidence>
<dbReference type="AlphaFoldDB" id="A0A9X2WHD0"/>
<dbReference type="SUPFAM" id="SSF52172">
    <property type="entry name" value="CheY-like"/>
    <property type="match status" value="1"/>
</dbReference>
<keyword evidence="4 7" id="KW-0238">DNA-binding</keyword>
<dbReference type="GO" id="GO:0005829">
    <property type="term" value="C:cytosol"/>
    <property type="evidence" value="ECO:0007669"/>
    <property type="project" value="TreeGrafter"/>
</dbReference>
<dbReference type="RefSeq" id="WP_260976929.1">
    <property type="nucleotide sequence ID" value="NZ_JAOANI010000022.1"/>
</dbReference>
<evidence type="ECO:0000256" key="4">
    <source>
        <dbReference type="ARBA" id="ARBA00023125"/>
    </source>
</evidence>
<proteinExistence type="predicted"/>
<dbReference type="GO" id="GO:0006355">
    <property type="term" value="P:regulation of DNA-templated transcription"/>
    <property type="evidence" value="ECO:0007669"/>
    <property type="project" value="InterPro"/>
</dbReference>
<comment type="caution">
    <text evidence="10">The sequence shown here is derived from an EMBL/GenBank/DDBJ whole genome shotgun (WGS) entry which is preliminary data.</text>
</comment>
<dbReference type="Pfam" id="PF00486">
    <property type="entry name" value="Trans_reg_C"/>
    <property type="match status" value="1"/>
</dbReference>
<feature type="modified residue" description="4-aspartylphosphate" evidence="6">
    <location>
        <position position="51"/>
    </location>
</feature>
<sequence length="226" mass="25263">MKILIVEDDANLRSQLAEGLDKAGFQCQLAADGLEGYFQASEYPYDMAIIDLGLPKIDGIELIRRLRKDGCAFPLLILTARGGWKAKVEGLEAGADDYLEKPFHIEELIARSRALLRRITGHSAVLRAGPLELDVQSQQVLLAGNRLELTAFEYKILEYMLRHSSEVISKNTLTDYLYAQDFDRDSNVIEVLIGRLRKKLAQADGFSPIVTLRGRGYQFIAENSGC</sequence>
<dbReference type="FunFam" id="3.40.50.2300:FF:000002">
    <property type="entry name" value="DNA-binding response regulator PhoP"/>
    <property type="match status" value="1"/>
</dbReference>
<evidence type="ECO:0000256" key="1">
    <source>
        <dbReference type="ARBA" id="ARBA00022553"/>
    </source>
</evidence>
<reference evidence="10" key="2">
    <citation type="submission" date="2022-08" db="EMBL/GenBank/DDBJ databases">
        <authorList>
            <person name="Dong C."/>
        </authorList>
    </citation>
    <scope>NUCLEOTIDE SEQUENCE</scope>
    <source>
        <strain evidence="10">59MF3M-4</strain>
    </source>
</reference>
<dbReference type="Pfam" id="PF00072">
    <property type="entry name" value="Response_reg"/>
    <property type="match status" value="1"/>
</dbReference>
<evidence type="ECO:0000256" key="5">
    <source>
        <dbReference type="ARBA" id="ARBA00023163"/>
    </source>
</evidence>
<feature type="DNA-binding region" description="OmpR/PhoB-type" evidence="7">
    <location>
        <begin position="123"/>
        <end position="221"/>
    </location>
</feature>
<dbReference type="GO" id="GO:0032993">
    <property type="term" value="C:protein-DNA complex"/>
    <property type="evidence" value="ECO:0007669"/>
    <property type="project" value="TreeGrafter"/>
</dbReference>
<dbReference type="GO" id="GO:0000156">
    <property type="term" value="F:phosphorelay response regulator activity"/>
    <property type="evidence" value="ECO:0007669"/>
    <property type="project" value="TreeGrafter"/>
</dbReference>
<keyword evidence="1 6" id="KW-0597">Phosphoprotein</keyword>